<dbReference type="Pfam" id="PF04542">
    <property type="entry name" value="Sigma70_r2"/>
    <property type="match status" value="1"/>
</dbReference>
<dbReference type="InterPro" id="IPR014284">
    <property type="entry name" value="RNA_pol_sigma-70_dom"/>
</dbReference>
<gene>
    <name evidence="8" type="ORF">G9H71_02305</name>
</gene>
<reference evidence="8 9" key="1">
    <citation type="submission" date="2020-03" db="EMBL/GenBank/DDBJ databases">
        <title>Two novel Motilibacter sp.</title>
        <authorList>
            <person name="Liu S."/>
        </authorList>
    </citation>
    <scope>NUCLEOTIDE SEQUENCE [LARGE SCALE GENOMIC DNA]</scope>
    <source>
        <strain evidence="8 9">E257</strain>
    </source>
</reference>
<evidence type="ECO:0000256" key="3">
    <source>
        <dbReference type="ARBA" id="ARBA00023082"/>
    </source>
</evidence>
<evidence type="ECO:0000259" key="7">
    <source>
        <dbReference type="Pfam" id="PF08281"/>
    </source>
</evidence>
<dbReference type="InterPro" id="IPR039425">
    <property type="entry name" value="RNA_pol_sigma-70-like"/>
</dbReference>
<evidence type="ECO:0000259" key="6">
    <source>
        <dbReference type="Pfam" id="PF04542"/>
    </source>
</evidence>
<keyword evidence="9" id="KW-1185">Reference proteome</keyword>
<keyword evidence="2" id="KW-0805">Transcription regulation</keyword>
<dbReference type="EMBL" id="JAANNP010000001">
    <property type="protein sequence ID" value="NHC12613.1"/>
    <property type="molecule type" value="Genomic_DNA"/>
</dbReference>
<dbReference type="Pfam" id="PF08281">
    <property type="entry name" value="Sigma70_r4_2"/>
    <property type="match status" value="1"/>
</dbReference>
<dbReference type="CDD" id="cd06171">
    <property type="entry name" value="Sigma70_r4"/>
    <property type="match status" value="1"/>
</dbReference>
<dbReference type="InterPro" id="IPR036388">
    <property type="entry name" value="WH-like_DNA-bd_sf"/>
</dbReference>
<keyword evidence="3" id="KW-0731">Sigma factor</keyword>
<evidence type="ECO:0000313" key="9">
    <source>
        <dbReference type="Proteomes" id="UP000800981"/>
    </source>
</evidence>
<dbReference type="NCBIfam" id="TIGR02937">
    <property type="entry name" value="sigma70-ECF"/>
    <property type="match status" value="1"/>
</dbReference>
<dbReference type="PANTHER" id="PTHR43133:SF50">
    <property type="entry name" value="ECF RNA POLYMERASE SIGMA FACTOR SIGM"/>
    <property type="match status" value="1"/>
</dbReference>
<dbReference type="InterPro" id="IPR014325">
    <property type="entry name" value="RNA_pol_sigma-E_actinobac"/>
</dbReference>
<dbReference type="PANTHER" id="PTHR43133">
    <property type="entry name" value="RNA POLYMERASE ECF-TYPE SIGMA FACTO"/>
    <property type="match status" value="1"/>
</dbReference>
<dbReference type="Gene3D" id="1.10.10.10">
    <property type="entry name" value="Winged helix-like DNA-binding domain superfamily/Winged helix DNA-binding domain"/>
    <property type="match status" value="1"/>
</dbReference>
<sequence length="176" mass="18886">MSATAPGEPAGWSPDEAVTALYAAHYRSLVRLGALLLGDAAAAEEVAQDAFVALHGRWRRLRDPERALAYLRTTVVNRSRSALRRRSVARRHAELQPPAPHVASAEDTAVAAAESARVVTALHALPRRQREALVLRYWADLPEAGVAEAMGISRGAVKSHTSRAMAAVRAALEETG</sequence>
<keyword evidence="4" id="KW-0238">DNA-binding</keyword>
<dbReference type="SUPFAM" id="SSF88659">
    <property type="entry name" value="Sigma3 and sigma4 domains of RNA polymerase sigma factors"/>
    <property type="match status" value="1"/>
</dbReference>
<evidence type="ECO:0000256" key="2">
    <source>
        <dbReference type="ARBA" id="ARBA00023015"/>
    </source>
</evidence>
<keyword evidence="5" id="KW-0804">Transcription</keyword>
<comment type="caution">
    <text evidence="8">The sequence shown here is derived from an EMBL/GenBank/DDBJ whole genome shotgun (WGS) entry which is preliminary data.</text>
</comment>
<evidence type="ECO:0000256" key="1">
    <source>
        <dbReference type="ARBA" id="ARBA00010641"/>
    </source>
</evidence>
<dbReference type="InterPro" id="IPR007627">
    <property type="entry name" value="RNA_pol_sigma70_r2"/>
</dbReference>
<dbReference type="InterPro" id="IPR013325">
    <property type="entry name" value="RNA_pol_sigma_r2"/>
</dbReference>
<feature type="domain" description="RNA polymerase sigma-70 region 2" evidence="6">
    <location>
        <begin position="21"/>
        <end position="87"/>
    </location>
</feature>
<evidence type="ECO:0000313" key="8">
    <source>
        <dbReference type="EMBL" id="NHC12613.1"/>
    </source>
</evidence>
<dbReference type="Gene3D" id="1.10.1740.10">
    <property type="match status" value="1"/>
</dbReference>
<dbReference type="RefSeq" id="WP_166277174.1">
    <property type="nucleotide sequence ID" value="NZ_JAANNP010000001.1"/>
</dbReference>
<name>A0ABX0GP47_9ACTN</name>
<comment type="similarity">
    <text evidence="1">Belongs to the sigma-70 factor family. ECF subfamily.</text>
</comment>
<evidence type="ECO:0000256" key="4">
    <source>
        <dbReference type="ARBA" id="ARBA00023125"/>
    </source>
</evidence>
<feature type="domain" description="RNA polymerase sigma factor 70 region 4 type 2" evidence="7">
    <location>
        <begin position="117"/>
        <end position="167"/>
    </location>
</feature>
<accession>A0ABX0GP47</accession>
<organism evidence="8 9">
    <name type="scientific">Motilibacter deserti</name>
    <dbReference type="NCBI Taxonomy" id="2714956"/>
    <lineage>
        <taxon>Bacteria</taxon>
        <taxon>Bacillati</taxon>
        <taxon>Actinomycetota</taxon>
        <taxon>Actinomycetes</taxon>
        <taxon>Motilibacterales</taxon>
        <taxon>Motilibacteraceae</taxon>
        <taxon>Motilibacter</taxon>
    </lineage>
</organism>
<protein>
    <submittedName>
        <fullName evidence="8">SigE family RNA polymerase sigma factor</fullName>
    </submittedName>
</protein>
<dbReference type="SUPFAM" id="SSF88946">
    <property type="entry name" value="Sigma2 domain of RNA polymerase sigma factors"/>
    <property type="match status" value="1"/>
</dbReference>
<evidence type="ECO:0000256" key="5">
    <source>
        <dbReference type="ARBA" id="ARBA00023163"/>
    </source>
</evidence>
<dbReference type="NCBIfam" id="TIGR02983">
    <property type="entry name" value="SigE-fam_strep"/>
    <property type="match status" value="1"/>
</dbReference>
<dbReference type="Proteomes" id="UP000800981">
    <property type="component" value="Unassembled WGS sequence"/>
</dbReference>
<proteinExistence type="inferred from homology"/>
<dbReference type="InterPro" id="IPR013324">
    <property type="entry name" value="RNA_pol_sigma_r3/r4-like"/>
</dbReference>
<dbReference type="InterPro" id="IPR013249">
    <property type="entry name" value="RNA_pol_sigma70_r4_t2"/>
</dbReference>